<keyword evidence="2 6" id="KW-0547">Nucleotide-binding</keyword>
<dbReference type="GO" id="GO:0035999">
    <property type="term" value="P:tetrahydrofolate interconversion"/>
    <property type="evidence" value="ECO:0007669"/>
    <property type="project" value="TreeGrafter"/>
</dbReference>
<dbReference type="InterPro" id="IPR002698">
    <property type="entry name" value="FTHF_cligase"/>
</dbReference>
<organism evidence="8 9">
    <name type="scientific">Lithohypha guttulata</name>
    <dbReference type="NCBI Taxonomy" id="1690604"/>
    <lineage>
        <taxon>Eukaryota</taxon>
        <taxon>Fungi</taxon>
        <taxon>Dikarya</taxon>
        <taxon>Ascomycota</taxon>
        <taxon>Pezizomycotina</taxon>
        <taxon>Eurotiomycetes</taxon>
        <taxon>Chaetothyriomycetidae</taxon>
        <taxon>Chaetothyriales</taxon>
        <taxon>Trichomeriaceae</taxon>
        <taxon>Lithohypha</taxon>
    </lineage>
</organism>
<dbReference type="FunFam" id="3.40.50.10420:FF:000007">
    <property type="entry name" value="5-formyltetrahydrofolate cyclo-ligase"/>
    <property type="match status" value="1"/>
</dbReference>
<accession>A0AAN7Y6C9</accession>
<evidence type="ECO:0000256" key="6">
    <source>
        <dbReference type="PIRSR" id="PIRSR006806-1"/>
    </source>
</evidence>
<keyword evidence="9" id="KW-1185">Reference proteome</keyword>
<dbReference type="Pfam" id="PF01812">
    <property type="entry name" value="5-FTHF_cyc-lig"/>
    <property type="match status" value="1"/>
</dbReference>
<dbReference type="InterPro" id="IPR037171">
    <property type="entry name" value="NagB/RpiA_transferase-like"/>
</dbReference>
<dbReference type="EMBL" id="JAVRRJ010000004">
    <property type="protein sequence ID" value="KAK5085784.1"/>
    <property type="molecule type" value="Genomic_DNA"/>
</dbReference>
<keyword evidence="3 6" id="KW-0067">ATP-binding</keyword>
<dbReference type="Gene3D" id="3.40.50.10420">
    <property type="entry name" value="NagB/RpiA/CoA transferase-like"/>
    <property type="match status" value="1"/>
</dbReference>
<comment type="caution">
    <text evidence="8">The sequence shown here is derived from an EMBL/GenBank/DDBJ whole genome shotgun (WGS) entry which is preliminary data.</text>
</comment>
<feature type="binding site" evidence="6">
    <location>
        <begin position="166"/>
        <end position="174"/>
    </location>
    <ligand>
        <name>ATP</name>
        <dbReference type="ChEBI" id="CHEBI:30616"/>
    </ligand>
</feature>
<keyword evidence="7" id="KW-0175">Coiled coil</keyword>
<evidence type="ECO:0000313" key="8">
    <source>
        <dbReference type="EMBL" id="KAK5085784.1"/>
    </source>
</evidence>
<dbReference type="GO" id="GO:0030272">
    <property type="term" value="F:5-formyltetrahydrofolate cyclo-ligase activity"/>
    <property type="evidence" value="ECO:0007669"/>
    <property type="project" value="UniProtKB-EC"/>
</dbReference>
<evidence type="ECO:0000256" key="1">
    <source>
        <dbReference type="ARBA" id="ARBA00010638"/>
    </source>
</evidence>
<sequence length="235" mass="26556">MASTIREEKKALRKHIKELLGKIEEENVKEQCTVIVTRKVLQLPEYQHAKSVSVFLSMPGREVSTIEIVRDALRQGKQVFIPYIHSAQDDQKHKVMDMLRLQDEQDLQSLKPDKWGIPSLSPESIDKRENALGGKGIDDSSDVSDSASILDLILMPGMAFDTAHNRLGHGKGFYDTYLSKIHRITEASGKRPRFPKLVALALQEQLLPHGEHVPTDEDDWKIDCLVVPEQIDQSS</sequence>
<evidence type="ECO:0000256" key="3">
    <source>
        <dbReference type="ARBA" id="ARBA00022840"/>
    </source>
</evidence>
<comment type="similarity">
    <text evidence="1">Belongs to the 5-formyltetrahydrofolate cyclo-ligase family.</text>
</comment>
<feature type="binding site" evidence="6">
    <location>
        <position position="56"/>
    </location>
    <ligand>
        <name>substrate</name>
    </ligand>
</feature>
<name>A0AAN7Y6C9_9EURO</name>
<dbReference type="PANTHER" id="PTHR23407">
    <property type="entry name" value="ATPASE INHIBITOR/5-FORMYLTETRAHYDROFOLATE CYCLO-LIGASE"/>
    <property type="match status" value="1"/>
</dbReference>
<evidence type="ECO:0000256" key="4">
    <source>
        <dbReference type="ARBA" id="ARBA00036539"/>
    </source>
</evidence>
<protein>
    <recommendedName>
        <fullName evidence="5">5-formyltetrahydrofolate cyclo-ligase</fullName>
        <ecNumber evidence="5">6.3.3.2</ecNumber>
    </recommendedName>
</protein>
<dbReference type="PIRSF" id="PIRSF006806">
    <property type="entry name" value="FTHF_cligase"/>
    <property type="match status" value="1"/>
</dbReference>
<dbReference type="GO" id="GO:0009396">
    <property type="term" value="P:folic acid-containing compound biosynthetic process"/>
    <property type="evidence" value="ECO:0007669"/>
    <property type="project" value="TreeGrafter"/>
</dbReference>
<evidence type="ECO:0000256" key="7">
    <source>
        <dbReference type="SAM" id="Coils"/>
    </source>
</evidence>
<evidence type="ECO:0000256" key="2">
    <source>
        <dbReference type="ARBA" id="ARBA00022741"/>
    </source>
</evidence>
<gene>
    <name evidence="8" type="ORF">LTR05_005072</name>
</gene>
<dbReference type="GO" id="GO:0005739">
    <property type="term" value="C:mitochondrion"/>
    <property type="evidence" value="ECO:0007669"/>
    <property type="project" value="TreeGrafter"/>
</dbReference>
<dbReference type="SUPFAM" id="SSF100950">
    <property type="entry name" value="NagB/RpiA/CoA transferase-like"/>
    <property type="match status" value="1"/>
</dbReference>
<feature type="coiled-coil region" evidence="7">
    <location>
        <begin position="2"/>
        <end position="29"/>
    </location>
</feature>
<dbReference type="PANTHER" id="PTHR23407:SF1">
    <property type="entry name" value="5-FORMYLTETRAHYDROFOLATE CYCLO-LIGASE"/>
    <property type="match status" value="1"/>
</dbReference>
<evidence type="ECO:0000313" key="9">
    <source>
        <dbReference type="Proteomes" id="UP001309876"/>
    </source>
</evidence>
<feature type="binding site" evidence="6">
    <location>
        <position position="62"/>
    </location>
    <ligand>
        <name>substrate</name>
    </ligand>
</feature>
<evidence type="ECO:0000256" key="5">
    <source>
        <dbReference type="ARBA" id="ARBA00038966"/>
    </source>
</evidence>
<dbReference type="GO" id="GO:0005524">
    <property type="term" value="F:ATP binding"/>
    <property type="evidence" value="ECO:0007669"/>
    <property type="project" value="UniProtKB-KW"/>
</dbReference>
<dbReference type="EC" id="6.3.3.2" evidence="5"/>
<comment type="catalytic activity">
    <reaction evidence="4">
        <text>(6S)-5-formyl-5,6,7,8-tetrahydrofolate + ATP = (6R)-5,10-methenyltetrahydrofolate + ADP + phosphate</text>
        <dbReference type="Rhea" id="RHEA:10488"/>
        <dbReference type="ChEBI" id="CHEBI:30616"/>
        <dbReference type="ChEBI" id="CHEBI:43474"/>
        <dbReference type="ChEBI" id="CHEBI:57455"/>
        <dbReference type="ChEBI" id="CHEBI:57457"/>
        <dbReference type="ChEBI" id="CHEBI:456216"/>
        <dbReference type="EC" id="6.3.3.2"/>
    </reaction>
</comment>
<proteinExistence type="inferred from homology"/>
<feature type="binding site" evidence="6">
    <location>
        <begin position="9"/>
        <end position="13"/>
    </location>
    <ligand>
        <name>ATP</name>
        <dbReference type="ChEBI" id="CHEBI:30616"/>
    </ligand>
</feature>
<reference evidence="8 9" key="1">
    <citation type="submission" date="2023-08" db="EMBL/GenBank/DDBJ databases">
        <title>Black Yeasts Isolated from many extreme environments.</title>
        <authorList>
            <person name="Coleine C."/>
            <person name="Stajich J.E."/>
            <person name="Selbmann L."/>
        </authorList>
    </citation>
    <scope>NUCLEOTIDE SEQUENCE [LARGE SCALE GENOMIC DNA]</scope>
    <source>
        <strain evidence="8 9">CCFEE 5910</strain>
    </source>
</reference>
<dbReference type="InterPro" id="IPR024185">
    <property type="entry name" value="FTHF_cligase-like_sf"/>
</dbReference>
<dbReference type="Proteomes" id="UP001309876">
    <property type="component" value="Unassembled WGS sequence"/>
</dbReference>
<dbReference type="AlphaFoldDB" id="A0AAN7Y6C9"/>